<dbReference type="InterPro" id="IPR050398">
    <property type="entry name" value="HssS/ArlS-like"/>
</dbReference>
<reference evidence="17 18" key="1">
    <citation type="submission" date="2020-06" db="EMBL/GenBank/DDBJ databases">
        <title>Complete Genome Sequence of Clostridium muelleri sp. nov. P21T, an Acid-Alcohol Producing Acetogen Isolated from Old Hay.</title>
        <authorList>
            <person name="Duncan K.E."/>
            <person name="Tanner R.S."/>
        </authorList>
    </citation>
    <scope>NUCLEOTIDE SEQUENCE [LARGE SCALE GENOMIC DNA]</scope>
    <source>
        <strain evidence="17 18">P21</strain>
    </source>
</reference>
<dbReference type="GO" id="GO:0005524">
    <property type="term" value="F:ATP binding"/>
    <property type="evidence" value="ECO:0007669"/>
    <property type="project" value="UniProtKB-KW"/>
</dbReference>
<accession>A0A7Y0EHT3</accession>
<evidence type="ECO:0000256" key="2">
    <source>
        <dbReference type="ARBA" id="ARBA00004651"/>
    </source>
</evidence>
<evidence type="ECO:0000256" key="14">
    <source>
        <dbReference type="SAM" id="Phobius"/>
    </source>
</evidence>
<dbReference type="Gene3D" id="6.10.340.10">
    <property type="match status" value="1"/>
</dbReference>
<feature type="transmembrane region" description="Helical" evidence="14">
    <location>
        <begin position="12"/>
        <end position="37"/>
    </location>
</feature>
<organism evidence="17 18">
    <name type="scientific">Clostridium muellerianum</name>
    <dbReference type="NCBI Taxonomy" id="2716538"/>
    <lineage>
        <taxon>Bacteria</taxon>
        <taxon>Bacillati</taxon>
        <taxon>Bacillota</taxon>
        <taxon>Clostridia</taxon>
        <taxon>Eubacteriales</taxon>
        <taxon>Clostridiaceae</taxon>
        <taxon>Clostridium</taxon>
    </lineage>
</organism>
<dbReference type="CDD" id="cd06225">
    <property type="entry name" value="HAMP"/>
    <property type="match status" value="1"/>
</dbReference>
<protein>
    <recommendedName>
        <fullName evidence="3">histidine kinase</fullName>
        <ecNumber evidence="3">2.7.13.3</ecNumber>
    </recommendedName>
</protein>
<keyword evidence="9 17" id="KW-0418">Kinase</keyword>
<dbReference type="InterPro" id="IPR003660">
    <property type="entry name" value="HAMP_dom"/>
</dbReference>
<dbReference type="InterPro" id="IPR005467">
    <property type="entry name" value="His_kinase_dom"/>
</dbReference>
<evidence type="ECO:0000259" key="15">
    <source>
        <dbReference type="PROSITE" id="PS50109"/>
    </source>
</evidence>
<keyword evidence="18" id="KW-1185">Reference proteome</keyword>
<dbReference type="Pfam" id="PF00672">
    <property type="entry name" value="HAMP"/>
    <property type="match status" value="1"/>
</dbReference>
<feature type="transmembrane region" description="Helical" evidence="14">
    <location>
        <begin position="49"/>
        <end position="73"/>
    </location>
</feature>
<feature type="domain" description="HAMP" evidence="16">
    <location>
        <begin position="83"/>
        <end position="129"/>
    </location>
</feature>
<dbReference type="PROSITE" id="PS50109">
    <property type="entry name" value="HIS_KIN"/>
    <property type="match status" value="1"/>
</dbReference>
<gene>
    <name evidence="17" type="ORF">HBE96_13825</name>
</gene>
<dbReference type="PRINTS" id="PR00344">
    <property type="entry name" value="BCTRLSENSOR"/>
</dbReference>
<dbReference type="PANTHER" id="PTHR45528:SF1">
    <property type="entry name" value="SENSOR HISTIDINE KINASE CPXA"/>
    <property type="match status" value="1"/>
</dbReference>
<evidence type="ECO:0000256" key="8">
    <source>
        <dbReference type="ARBA" id="ARBA00022741"/>
    </source>
</evidence>
<evidence type="ECO:0000256" key="3">
    <source>
        <dbReference type="ARBA" id="ARBA00012438"/>
    </source>
</evidence>
<dbReference type="EMBL" id="JABBNI010000025">
    <property type="protein sequence ID" value="NMM63731.1"/>
    <property type="molecule type" value="Genomic_DNA"/>
</dbReference>
<keyword evidence="4" id="KW-1003">Cell membrane</keyword>
<keyword evidence="5" id="KW-0597">Phosphoprotein</keyword>
<dbReference type="InterPro" id="IPR003661">
    <property type="entry name" value="HisK_dim/P_dom"/>
</dbReference>
<dbReference type="GO" id="GO:0005886">
    <property type="term" value="C:plasma membrane"/>
    <property type="evidence" value="ECO:0007669"/>
    <property type="project" value="UniProtKB-SubCell"/>
</dbReference>
<dbReference type="SMART" id="SM00387">
    <property type="entry name" value="HATPase_c"/>
    <property type="match status" value="1"/>
</dbReference>
<keyword evidence="7 14" id="KW-0812">Transmembrane</keyword>
<dbReference type="Pfam" id="PF00512">
    <property type="entry name" value="HisKA"/>
    <property type="match status" value="1"/>
</dbReference>
<keyword evidence="8" id="KW-0547">Nucleotide-binding</keyword>
<dbReference type="SUPFAM" id="SSF55874">
    <property type="entry name" value="ATPase domain of HSP90 chaperone/DNA topoisomerase II/histidine kinase"/>
    <property type="match status" value="1"/>
</dbReference>
<evidence type="ECO:0000259" key="16">
    <source>
        <dbReference type="PROSITE" id="PS50885"/>
    </source>
</evidence>
<dbReference type="Gene3D" id="1.10.287.130">
    <property type="match status" value="1"/>
</dbReference>
<keyword evidence="11 14" id="KW-1133">Transmembrane helix</keyword>
<proteinExistence type="predicted"/>
<dbReference type="InterPro" id="IPR004358">
    <property type="entry name" value="Sig_transdc_His_kin-like_C"/>
</dbReference>
<dbReference type="PANTHER" id="PTHR45528">
    <property type="entry name" value="SENSOR HISTIDINE KINASE CPXA"/>
    <property type="match status" value="1"/>
</dbReference>
<dbReference type="InterPro" id="IPR003594">
    <property type="entry name" value="HATPase_dom"/>
</dbReference>
<evidence type="ECO:0000256" key="12">
    <source>
        <dbReference type="ARBA" id="ARBA00023012"/>
    </source>
</evidence>
<dbReference type="SUPFAM" id="SSF47384">
    <property type="entry name" value="Homodimeric domain of signal transducing histidine kinase"/>
    <property type="match status" value="1"/>
</dbReference>
<evidence type="ECO:0000256" key="11">
    <source>
        <dbReference type="ARBA" id="ARBA00022989"/>
    </source>
</evidence>
<name>A0A7Y0EHT3_9CLOT</name>
<evidence type="ECO:0000313" key="18">
    <source>
        <dbReference type="Proteomes" id="UP000537131"/>
    </source>
</evidence>
<dbReference type="Proteomes" id="UP000537131">
    <property type="component" value="Unassembled WGS sequence"/>
</dbReference>
<evidence type="ECO:0000256" key="7">
    <source>
        <dbReference type="ARBA" id="ARBA00022692"/>
    </source>
</evidence>
<dbReference type="PROSITE" id="PS50885">
    <property type="entry name" value="HAMP"/>
    <property type="match status" value="1"/>
</dbReference>
<keyword evidence="10" id="KW-0067">ATP-binding</keyword>
<dbReference type="InterPro" id="IPR036097">
    <property type="entry name" value="HisK_dim/P_sf"/>
</dbReference>
<evidence type="ECO:0000256" key="13">
    <source>
        <dbReference type="ARBA" id="ARBA00023136"/>
    </source>
</evidence>
<dbReference type="SMART" id="SM00388">
    <property type="entry name" value="HisKA"/>
    <property type="match status" value="1"/>
</dbReference>
<dbReference type="CDD" id="cd00082">
    <property type="entry name" value="HisKA"/>
    <property type="match status" value="1"/>
</dbReference>
<dbReference type="CDD" id="cd00075">
    <property type="entry name" value="HATPase"/>
    <property type="match status" value="1"/>
</dbReference>
<dbReference type="FunFam" id="1.10.287.130:FF:000008">
    <property type="entry name" value="Two-component sensor histidine kinase"/>
    <property type="match status" value="1"/>
</dbReference>
<evidence type="ECO:0000256" key="5">
    <source>
        <dbReference type="ARBA" id="ARBA00022553"/>
    </source>
</evidence>
<dbReference type="GO" id="GO:0000155">
    <property type="term" value="F:phosphorelay sensor kinase activity"/>
    <property type="evidence" value="ECO:0007669"/>
    <property type="project" value="InterPro"/>
</dbReference>
<evidence type="ECO:0000256" key="1">
    <source>
        <dbReference type="ARBA" id="ARBA00000085"/>
    </source>
</evidence>
<evidence type="ECO:0000256" key="4">
    <source>
        <dbReference type="ARBA" id="ARBA00022475"/>
    </source>
</evidence>
<dbReference type="FunFam" id="3.30.565.10:FF:000013">
    <property type="entry name" value="Two-component sensor histidine kinase"/>
    <property type="match status" value="1"/>
</dbReference>
<dbReference type="RefSeq" id="WP_169298315.1">
    <property type="nucleotide sequence ID" value="NZ_JABBNI010000025.1"/>
</dbReference>
<feature type="domain" description="Histidine kinase" evidence="15">
    <location>
        <begin position="144"/>
        <end position="360"/>
    </location>
</feature>
<comment type="catalytic activity">
    <reaction evidence="1">
        <text>ATP + protein L-histidine = ADP + protein N-phospho-L-histidine.</text>
        <dbReference type="EC" id="2.7.13.3"/>
    </reaction>
</comment>
<sequence length="360" mass="41535">MKSKSLSIRYKFIIIYLVSALISAISTFFLFFLFLLINYKQYTKVTVWINNHAITFLSIMILIFIVLMAMFFLSFTKKEMMYLDEITETVQNISENNLESNIPIKTSDEFGNLAETINNMSSKLNTLIKEERNWERSKNELITNVSHDLRTPLTSVLGYLELISNQKYADDVQLQHYVDIAYTKCTNLKGLIDDLFEYSKLNNKELKINKTKIKINELLEQVVLGFIPVFKEASMDYKISSSNNNIFVEADPVLMARLFDNLINNAIKYGKEGKYLNIELLSEGHEAIVRIMNYGETIPKEDLPYIFERLYRAEKSRSSNKSGSGLGLAIVKSIIDIHNGKIEVTSKDNKTIFEVRLKLN</sequence>
<evidence type="ECO:0000256" key="10">
    <source>
        <dbReference type="ARBA" id="ARBA00022840"/>
    </source>
</evidence>
<keyword evidence="13 14" id="KW-0472">Membrane</keyword>
<keyword evidence="12" id="KW-0902">Two-component regulatory system</keyword>
<keyword evidence="6" id="KW-0808">Transferase</keyword>
<evidence type="ECO:0000313" key="17">
    <source>
        <dbReference type="EMBL" id="NMM63731.1"/>
    </source>
</evidence>
<dbReference type="Pfam" id="PF02518">
    <property type="entry name" value="HATPase_c"/>
    <property type="match status" value="1"/>
</dbReference>
<evidence type="ECO:0000256" key="9">
    <source>
        <dbReference type="ARBA" id="ARBA00022777"/>
    </source>
</evidence>
<dbReference type="EC" id="2.7.13.3" evidence="3"/>
<dbReference type="SUPFAM" id="SSF158472">
    <property type="entry name" value="HAMP domain-like"/>
    <property type="match status" value="1"/>
</dbReference>
<dbReference type="AlphaFoldDB" id="A0A7Y0EHT3"/>
<evidence type="ECO:0000256" key="6">
    <source>
        <dbReference type="ARBA" id="ARBA00022679"/>
    </source>
</evidence>
<dbReference type="SMART" id="SM00304">
    <property type="entry name" value="HAMP"/>
    <property type="match status" value="1"/>
</dbReference>
<dbReference type="Gene3D" id="3.30.565.10">
    <property type="entry name" value="Histidine kinase-like ATPase, C-terminal domain"/>
    <property type="match status" value="1"/>
</dbReference>
<comment type="subcellular location">
    <subcellularLocation>
        <location evidence="2">Cell membrane</location>
        <topology evidence="2">Multi-pass membrane protein</topology>
    </subcellularLocation>
</comment>
<comment type="caution">
    <text evidence="17">The sequence shown here is derived from an EMBL/GenBank/DDBJ whole genome shotgun (WGS) entry which is preliminary data.</text>
</comment>
<dbReference type="InterPro" id="IPR036890">
    <property type="entry name" value="HATPase_C_sf"/>
</dbReference>